<sequence>MEFRSQNLLLQRLEAETRAAFANRFQLVDMERGQLVQEAGLEVEWVWFPENGLISIACETVGGESVSGGLVGWTGAYGVFEACGSRMSYATATVQIPGDGWRIRAAHFRELYEASPAMRTAVHKHVEATLVEARQFVACNAIHSVENRLGRALLDMMARSRVGNVLPLTQEALAQLLGVQRTTVAVTTSALQKQGLLRTGRGVVEVLSTSRLERIACSCLGTIEFARDEIYRSEAEPCEAASG</sequence>
<dbReference type="InterPro" id="IPR012318">
    <property type="entry name" value="HTH_CRP"/>
</dbReference>
<evidence type="ECO:0000256" key="2">
    <source>
        <dbReference type="ARBA" id="ARBA00023125"/>
    </source>
</evidence>
<dbReference type="InterPro" id="IPR050397">
    <property type="entry name" value="Env_Response_Regulators"/>
</dbReference>
<feature type="domain" description="HTH crp-type" evidence="4">
    <location>
        <begin position="143"/>
        <end position="210"/>
    </location>
</feature>
<dbReference type="InterPro" id="IPR036388">
    <property type="entry name" value="WH-like_DNA-bd_sf"/>
</dbReference>
<evidence type="ECO:0000313" key="6">
    <source>
        <dbReference type="Proteomes" id="UP001597237"/>
    </source>
</evidence>
<comment type="caution">
    <text evidence="5">The sequence shown here is derived from an EMBL/GenBank/DDBJ whole genome shotgun (WGS) entry which is preliminary data.</text>
</comment>
<dbReference type="PANTHER" id="PTHR24567:SF74">
    <property type="entry name" value="HTH-TYPE TRANSCRIPTIONAL REGULATOR ARCR"/>
    <property type="match status" value="1"/>
</dbReference>
<protein>
    <submittedName>
        <fullName evidence="5">Crp/Fnr family transcriptional regulator</fullName>
    </submittedName>
</protein>
<dbReference type="Proteomes" id="UP001597237">
    <property type="component" value="Unassembled WGS sequence"/>
</dbReference>
<dbReference type="InterPro" id="IPR014710">
    <property type="entry name" value="RmlC-like_jellyroll"/>
</dbReference>
<dbReference type="Pfam" id="PF13545">
    <property type="entry name" value="HTH_Crp_2"/>
    <property type="match status" value="1"/>
</dbReference>
<evidence type="ECO:0000256" key="1">
    <source>
        <dbReference type="ARBA" id="ARBA00023015"/>
    </source>
</evidence>
<dbReference type="RefSeq" id="WP_377281566.1">
    <property type="nucleotide sequence ID" value="NZ_JBHRSI010000004.1"/>
</dbReference>
<accession>A0ABW4N669</accession>
<dbReference type="InterPro" id="IPR018490">
    <property type="entry name" value="cNMP-bd_dom_sf"/>
</dbReference>
<proteinExistence type="predicted"/>
<reference evidence="6" key="1">
    <citation type="journal article" date="2019" name="Int. J. Syst. Evol. Microbiol.">
        <title>The Global Catalogue of Microorganisms (GCM) 10K type strain sequencing project: providing services to taxonomists for standard genome sequencing and annotation.</title>
        <authorList>
            <consortium name="The Broad Institute Genomics Platform"/>
            <consortium name="The Broad Institute Genome Sequencing Center for Infectious Disease"/>
            <person name="Wu L."/>
            <person name="Ma J."/>
        </authorList>
    </citation>
    <scope>NUCLEOTIDE SEQUENCE [LARGE SCALE GENOMIC DNA]</scope>
    <source>
        <strain evidence="6">DFY28</strain>
    </source>
</reference>
<gene>
    <name evidence="5" type="ORF">ACFSC0_19055</name>
</gene>
<dbReference type="Gene3D" id="2.60.120.10">
    <property type="entry name" value="Jelly Rolls"/>
    <property type="match status" value="1"/>
</dbReference>
<keyword evidence="6" id="KW-1185">Reference proteome</keyword>
<dbReference type="InterPro" id="IPR036390">
    <property type="entry name" value="WH_DNA-bd_sf"/>
</dbReference>
<keyword evidence="2" id="KW-0238">DNA-binding</keyword>
<dbReference type="SUPFAM" id="SSF51206">
    <property type="entry name" value="cAMP-binding domain-like"/>
    <property type="match status" value="1"/>
</dbReference>
<dbReference type="SMART" id="SM00419">
    <property type="entry name" value="HTH_CRP"/>
    <property type="match status" value="1"/>
</dbReference>
<dbReference type="EMBL" id="JBHUEY010000006">
    <property type="protein sequence ID" value="MFD1785506.1"/>
    <property type="molecule type" value="Genomic_DNA"/>
</dbReference>
<dbReference type="SUPFAM" id="SSF46785">
    <property type="entry name" value="Winged helix' DNA-binding domain"/>
    <property type="match status" value="1"/>
</dbReference>
<evidence type="ECO:0000256" key="3">
    <source>
        <dbReference type="ARBA" id="ARBA00023163"/>
    </source>
</evidence>
<name>A0ABW4N669_9CAUL</name>
<keyword evidence="1" id="KW-0805">Transcription regulation</keyword>
<evidence type="ECO:0000259" key="4">
    <source>
        <dbReference type="PROSITE" id="PS51063"/>
    </source>
</evidence>
<keyword evidence="3" id="KW-0804">Transcription</keyword>
<dbReference type="PANTHER" id="PTHR24567">
    <property type="entry name" value="CRP FAMILY TRANSCRIPTIONAL REGULATORY PROTEIN"/>
    <property type="match status" value="1"/>
</dbReference>
<dbReference type="PROSITE" id="PS51063">
    <property type="entry name" value="HTH_CRP_2"/>
    <property type="match status" value="1"/>
</dbReference>
<evidence type="ECO:0000313" key="5">
    <source>
        <dbReference type="EMBL" id="MFD1785506.1"/>
    </source>
</evidence>
<dbReference type="Gene3D" id="1.10.10.10">
    <property type="entry name" value="Winged helix-like DNA-binding domain superfamily/Winged helix DNA-binding domain"/>
    <property type="match status" value="1"/>
</dbReference>
<organism evidence="5 6">
    <name type="scientific">Phenylobacterium terrae</name>
    <dbReference type="NCBI Taxonomy" id="2665495"/>
    <lineage>
        <taxon>Bacteria</taxon>
        <taxon>Pseudomonadati</taxon>
        <taxon>Pseudomonadota</taxon>
        <taxon>Alphaproteobacteria</taxon>
        <taxon>Caulobacterales</taxon>
        <taxon>Caulobacteraceae</taxon>
        <taxon>Phenylobacterium</taxon>
    </lineage>
</organism>